<keyword evidence="2" id="KW-0812">Transmembrane</keyword>
<keyword evidence="2" id="KW-0472">Membrane</keyword>
<dbReference type="OrthoDB" id="2788977at2759"/>
<sequence length="213" mass="24031">MASERVDNATPTAERHGQTGSQPQSQGRSQQPGDLSAAFAAISRRTLRYEHQIKDLEGRLTVNMSNSRAIHNLLQDALSGLQQSQRRADFALSTTVPHVEHSLVEDLDALSYLDEHLPHVQQQVHDIRHVYDRGRDKAHELITELEWLNTPLSARLRTIIFTGNAPVSSHGKAFVRSLFALALLVCIWIAWITLRGAVRAHRQRLVWGERLMS</sequence>
<name>S8EJW0_FOMSC</name>
<feature type="transmembrane region" description="Helical" evidence="2">
    <location>
        <begin position="173"/>
        <end position="194"/>
    </location>
</feature>
<keyword evidence="2" id="KW-1133">Transmembrane helix</keyword>
<gene>
    <name evidence="3" type="ORF">FOMPIDRAFT_1155202</name>
</gene>
<protein>
    <submittedName>
        <fullName evidence="3">Uncharacterized protein</fullName>
    </submittedName>
</protein>
<dbReference type="STRING" id="743788.S8EJW0"/>
<feature type="region of interest" description="Disordered" evidence="1">
    <location>
        <begin position="1"/>
        <end position="34"/>
    </location>
</feature>
<feature type="compositionally biased region" description="Basic and acidic residues" evidence="1">
    <location>
        <begin position="1"/>
        <end position="17"/>
    </location>
</feature>
<accession>S8EJW0</accession>
<evidence type="ECO:0000256" key="1">
    <source>
        <dbReference type="SAM" id="MobiDB-lite"/>
    </source>
</evidence>
<dbReference type="AlphaFoldDB" id="S8EJW0"/>
<organism evidence="3 4">
    <name type="scientific">Fomitopsis schrenkii</name>
    <name type="common">Brown rot fungus</name>
    <dbReference type="NCBI Taxonomy" id="2126942"/>
    <lineage>
        <taxon>Eukaryota</taxon>
        <taxon>Fungi</taxon>
        <taxon>Dikarya</taxon>
        <taxon>Basidiomycota</taxon>
        <taxon>Agaricomycotina</taxon>
        <taxon>Agaricomycetes</taxon>
        <taxon>Polyporales</taxon>
        <taxon>Fomitopsis</taxon>
    </lineage>
</organism>
<dbReference type="EMBL" id="KE504123">
    <property type="protein sequence ID" value="EPT05432.1"/>
    <property type="molecule type" value="Genomic_DNA"/>
</dbReference>
<dbReference type="Proteomes" id="UP000015241">
    <property type="component" value="Unassembled WGS sequence"/>
</dbReference>
<proteinExistence type="predicted"/>
<feature type="compositionally biased region" description="Low complexity" evidence="1">
    <location>
        <begin position="18"/>
        <end position="33"/>
    </location>
</feature>
<keyword evidence="4" id="KW-1185">Reference proteome</keyword>
<evidence type="ECO:0000256" key="2">
    <source>
        <dbReference type="SAM" id="Phobius"/>
    </source>
</evidence>
<reference evidence="3 4" key="1">
    <citation type="journal article" date="2012" name="Science">
        <title>The Paleozoic origin of enzymatic lignin decomposition reconstructed from 31 fungal genomes.</title>
        <authorList>
            <person name="Floudas D."/>
            <person name="Binder M."/>
            <person name="Riley R."/>
            <person name="Barry K."/>
            <person name="Blanchette R.A."/>
            <person name="Henrissat B."/>
            <person name="Martinez A.T."/>
            <person name="Otillar R."/>
            <person name="Spatafora J.W."/>
            <person name="Yadav J.S."/>
            <person name="Aerts A."/>
            <person name="Benoit I."/>
            <person name="Boyd A."/>
            <person name="Carlson A."/>
            <person name="Copeland A."/>
            <person name="Coutinho P.M."/>
            <person name="de Vries R.P."/>
            <person name="Ferreira P."/>
            <person name="Findley K."/>
            <person name="Foster B."/>
            <person name="Gaskell J."/>
            <person name="Glotzer D."/>
            <person name="Gorecki P."/>
            <person name="Heitman J."/>
            <person name="Hesse C."/>
            <person name="Hori C."/>
            <person name="Igarashi K."/>
            <person name="Jurgens J.A."/>
            <person name="Kallen N."/>
            <person name="Kersten P."/>
            <person name="Kohler A."/>
            <person name="Kuees U."/>
            <person name="Kumar T.K.A."/>
            <person name="Kuo A."/>
            <person name="LaButti K."/>
            <person name="Larrondo L.F."/>
            <person name="Lindquist E."/>
            <person name="Ling A."/>
            <person name="Lombard V."/>
            <person name="Lucas S."/>
            <person name="Lundell T."/>
            <person name="Martin R."/>
            <person name="McLaughlin D.J."/>
            <person name="Morgenstern I."/>
            <person name="Morin E."/>
            <person name="Murat C."/>
            <person name="Nagy L.G."/>
            <person name="Nolan M."/>
            <person name="Ohm R.A."/>
            <person name="Patyshakuliyeva A."/>
            <person name="Rokas A."/>
            <person name="Ruiz-Duenas F.J."/>
            <person name="Sabat G."/>
            <person name="Salamov A."/>
            <person name="Samejima M."/>
            <person name="Schmutz J."/>
            <person name="Slot J.C."/>
            <person name="St John F."/>
            <person name="Stenlid J."/>
            <person name="Sun H."/>
            <person name="Sun S."/>
            <person name="Syed K."/>
            <person name="Tsang A."/>
            <person name="Wiebenga A."/>
            <person name="Young D."/>
            <person name="Pisabarro A."/>
            <person name="Eastwood D.C."/>
            <person name="Martin F."/>
            <person name="Cullen D."/>
            <person name="Grigoriev I.V."/>
            <person name="Hibbett D.S."/>
        </authorList>
    </citation>
    <scope>NUCLEOTIDE SEQUENCE</scope>
    <source>
        <strain evidence="4">FP-58527</strain>
    </source>
</reference>
<evidence type="ECO:0000313" key="4">
    <source>
        <dbReference type="Proteomes" id="UP000015241"/>
    </source>
</evidence>
<dbReference type="eggNOG" id="ENOG502SQ7N">
    <property type="taxonomic scope" value="Eukaryota"/>
</dbReference>
<dbReference type="InParanoid" id="S8EJW0"/>
<evidence type="ECO:0000313" key="3">
    <source>
        <dbReference type="EMBL" id="EPT05432.1"/>
    </source>
</evidence>
<dbReference type="HOGENOM" id="CLU_103845_0_0_1"/>